<evidence type="ECO:0000313" key="2">
    <source>
        <dbReference type="EMBL" id="GFA41552.1"/>
    </source>
</evidence>
<proteinExistence type="predicted"/>
<gene>
    <name evidence="2" type="ORF">Tci_613524</name>
</gene>
<evidence type="ECO:0000256" key="1">
    <source>
        <dbReference type="SAM" id="Coils"/>
    </source>
</evidence>
<feature type="coiled-coil region" evidence="1">
    <location>
        <begin position="101"/>
        <end position="160"/>
    </location>
</feature>
<keyword evidence="1" id="KW-0175">Coiled coil</keyword>
<reference evidence="2" key="1">
    <citation type="journal article" date="2019" name="Sci. Rep.">
        <title>Draft genome of Tanacetum cinerariifolium, the natural source of mosquito coil.</title>
        <authorList>
            <person name="Yamashiro T."/>
            <person name="Shiraishi A."/>
            <person name="Satake H."/>
            <person name="Nakayama K."/>
        </authorList>
    </citation>
    <scope>NUCLEOTIDE SEQUENCE</scope>
</reference>
<dbReference type="EMBL" id="BKCJ010420021">
    <property type="protein sequence ID" value="GFA41552.1"/>
    <property type="molecule type" value="Genomic_DNA"/>
</dbReference>
<evidence type="ECO:0008006" key="3">
    <source>
        <dbReference type="Google" id="ProtNLM"/>
    </source>
</evidence>
<dbReference type="AlphaFoldDB" id="A0A699JJE0"/>
<organism evidence="2">
    <name type="scientific">Tanacetum cinerariifolium</name>
    <name type="common">Dalmatian daisy</name>
    <name type="synonym">Chrysanthemum cinerariifolium</name>
    <dbReference type="NCBI Taxonomy" id="118510"/>
    <lineage>
        <taxon>Eukaryota</taxon>
        <taxon>Viridiplantae</taxon>
        <taxon>Streptophyta</taxon>
        <taxon>Embryophyta</taxon>
        <taxon>Tracheophyta</taxon>
        <taxon>Spermatophyta</taxon>
        <taxon>Magnoliopsida</taxon>
        <taxon>eudicotyledons</taxon>
        <taxon>Gunneridae</taxon>
        <taxon>Pentapetalae</taxon>
        <taxon>asterids</taxon>
        <taxon>campanulids</taxon>
        <taxon>Asterales</taxon>
        <taxon>Asteraceae</taxon>
        <taxon>Asteroideae</taxon>
        <taxon>Anthemideae</taxon>
        <taxon>Anthemidinae</taxon>
        <taxon>Tanacetum</taxon>
    </lineage>
</organism>
<sequence>MLFALKDEAKSNLNSEENDFMLDTSYGEKLEELTAAVIGCRRKSKQMRHKMVQIDYEKLNALYDTFVPQQELFADQTYFSIPSTSENGSKSKYGPSESPERENIKLELQKLFNSIKATQAQHQNEIIKMFNDVTQKTYAYANVRAQNQDLLMRISKLKIKLQMNDKGKHVNTKFDKSKTLGKLLYVTSFNKNLAIKAKNVSNTKVTSDRSKPVTSQFTPTISQKQQHNANVIARGMYKIN</sequence>
<comment type="caution">
    <text evidence="2">The sequence shown here is derived from an EMBL/GenBank/DDBJ whole genome shotgun (WGS) entry which is preliminary data.</text>
</comment>
<accession>A0A699JJE0</accession>
<name>A0A699JJE0_TANCI</name>
<protein>
    <recommendedName>
        <fullName evidence="3">Integrase, catalytic region, zinc finger, CCHC-type, peptidase aspartic, catalytic</fullName>
    </recommendedName>
</protein>